<feature type="domain" description="BHLH" evidence="11">
    <location>
        <begin position="60"/>
        <end position="130"/>
    </location>
</feature>
<keyword evidence="3" id="KW-0812">Transmembrane</keyword>
<dbReference type="PANTHER" id="PTHR46062">
    <property type="entry name" value="STEROL REGULATORY ELEMENT-BINDING PROTEIN"/>
    <property type="match status" value="1"/>
</dbReference>
<keyword evidence="9" id="KW-0804">Transcription</keyword>
<dbReference type="AlphaFoldDB" id="A0A183IG87"/>
<evidence type="ECO:0000256" key="2">
    <source>
        <dbReference type="ARBA" id="ARBA00004477"/>
    </source>
</evidence>
<proteinExistence type="predicted"/>
<protein>
    <submittedName>
        <fullName evidence="12">BHLH domain-containing protein</fullName>
    </submittedName>
</protein>
<dbReference type="WBParaSite" id="SBAD_0000276101-mRNA-1">
    <property type="protein sequence ID" value="SBAD_0000276101-mRNA-1"/>
    <property type="gene ID" value="SBAD_0000276101"/>
</dbReference>
<evidence type="ECO:0000256" key="4">
    <source>
        <dbReference type="ARBA" id="ARBA00022824"/>
    </source>
</evidence>
<evidence type="ECO:0000259" key="11">
    <source>
        <dbReference type="PROSITE" id="PS50888"/>
    </source>
</evidence>
<evidence type="ECO:0000256" key="5">
    <source>
        <dbReference type="ARBA" id="ARBA00022989"/>
    </source>
</evidence>
<evidence type="ECO:0000256" key="7">
    <source>
        <dbReference type="ARBA" id="ARBA00023125"/>
    </source>
</evidence>
<evidence type="ECO:0000256" key="1">
    <source>
        <dbReference type="ARBA" id="ARBA00004123"/>
    </source>
</evidence>
<keyword evidence="5" id="KW-1133">Transmembrane helix</keyword>
<comment type="subcellular location">
    <subcellularLocation>
        <location evidence="2">Endoplasmic reticulum membrane</location>
        <topology evidence="2">Multi-pass membrane protein</topology>
    </subcellularLocation>
    <subcellularLocation>
        <location evidence="1">Nucleus</location>
    </subcellularLocation>
</comment>
<evidence type="ECO:0000256" key="8">
    <source>
        <dbReference type="ARBA" id="ARBA00023136"/>
    </source>
</evidence>
<organism evidence="12">
    <name type="scientific">Soboliphyme baturini</name>
    <dbReference type="NCBI Taxonomy" id="241478"/>
    <lineage>
        <taxon>Eukaryota</taxon>
        <taxon>Metazoa</taxon>
        <taxon>Ecdysozoa</taxon>
        <taxon>Nematoda</taxon>
        <taxon>Enoplea</taxon>
        <taxon>Dorylaimia</taxon>
        <taxon>Dioctophymatida</taxon>
        <taxon>Dioctophymatoidea</taxon>
        <taxon>Soboliphymatidae</taxon>
        <taxon>Soboliphyme</taxon>
    </lineage>
</organism>
<keyword evidence="4" id="KW-0256">Endoplasmic reticulum</keyword>
<dbReference type="InterPro" id="IPR036638">
    <property type="entry name" value="HLH_DNA-bd_sf"/>
</dbReference>
<name>A0A183IG87_9BILA</name>
<dbReference type="GO" id="GO:0046983">
    <property type="term" value="F:protein dimerization activity"/>
    <property type="evidence" value="ECO:0007669"/>
    <property type="project" value="InterPro"/>
</dbReference>
<evidence type="ECO:0000256" key="10">
    <source>
        <dbReference type="ARBA" id="ARBA00023242"/>
    </source>
</evidence>
<dbReference type="SUPFAM" id="SSF47459">
    <property type="entry name" value="HLH, helix-loop-helix DNA-binding domain"/>
    <property type="match status" value="1"/>
</dbReference>
<dbReference type="PROSITE" id="PS50888">
    <property type="entry name" value="BHLH"/>
    <property type="match status" value="1"/>
</dbReference>
<evidence type="ECO:0000313" key="12">
    <source>
        <dbReference type="WBParaSite" id="SBAD_0000276101-mRNA-1"/>
    </source>
</evidence>
<dbReference type="Pfam" id="PF00010">
    <property type="entry name" value="HLH"/>
    <property type="match status" value="1"/>
</dbReference>
<evidence type="ECO:0000256" key="6">
    <source>
        <dbReference type="ARBA" id="ARBA00023015"/>
    </source>
</evidence>
<keyword evidence="8" id="KW-0472">Membrane</keyword>
<accession>A0A183IG87</accession>
<keyword evidence="6" id="KW-0805">Transcription regulation</keyword>
<evidence type="ECO:0000256" key="9">
    <source>
        <dbReference type="ARBA" id="ARBA00023163"/>
    </source>
</evidence>
<dbReference type="InterPro" id="IPR011598">
    <property type="entry name" value="bHLH_dom"/>
</dbReference>
<keyword evidence="7" id="KW-0238">DNA-binding</keyword>
<dbReference type="PANTHER" id="PTHR46062:SF1">
    <property type="entry name" value="LP12374P"/>
    <property type="match status" value="1"/>
</dbReference>
<dbReference type="GO" id="GO:0000978">
    <property type="term" value="F:RNA polymerase II cis-regulatory region sequence-specific DNA binding"/>
    <property type="evidence" value="ECO:0007669"/>
    <property type="project" value="TreeGrafter"/>
</dbReference>
<reference evidence="12" key="1">
    <citation type="submission" date="2016-06" db="UniProtKB">
        <authorList>
            <consortium name="WormBaseParasite"/>
        </authorList>
    </citation>
    <scope>IDENTIFICATION</scope>
</reference>
<sequence length="130" mass="14938">LPLNGSEFSVFKTATEPSLLLSVSFYPAADLVDVCCFPASNVIFQDAKQCMPPKKTQQSEKRTSHNLIERRYRSSINEKIHELKILLVGPNAKVRFALYNFLRFFCSEHSLDAVCLYNHCFILRYTKDTL</sequence>
<evidence type="ECO:0000256" key="3">
    <source>
        <dbReference type="ARBA" id="ARBA00022692"/>
    </source>
</evidence>
<dbReference type="GO" id="GO:0005634">
    <property type="term" value="C:nucleus"/>
    <property type="evidence" value="ECO:0007669"/>
    <property type="project" value="UniProtKB-SubCell"/>
</dbReference>
<dbReference type="Gene3D" id="4.10.280.10">
    <property type="entry name" value="Helix-loop-helix DNA-binding domain"/>
    <property type="match status" value="1"/>
</dbReference>
<dbReference type="GO" id="GO:0000981">
    <property type="term" value="F:DNA-binding transcription factor activity, RNA polymerase II-specific"/>
    <property type="evidence" value="ECO:0007669"/>
    <property type="project" value="TreeGrafter"/>
</dbReference>
<dbReference type="GO" id="GO:0005789">
    <property type="term" value="C:endoplasmic reticulum membrane"/>
    <property type="evidence" value="ECO:0007669"/>
    <property type="project" value="UniProtKB-SubCell"/>
</dbReference>
<keyword evidence="10" id="KW-0539">Nucleus</keyword>